<protein>
    <recommendedName>
        <fullName evidence="1">YdhG-like domain-containing protein</fullName>
    </recommendedName>
</protein>
<evidence type="ECO:0000313" key="3">
    <source>
        <dbReference type="Proteomes" id="UP000236182"/>
    </source>
</evidence>
<accession>A0A316WNY1</accession>
<name>A0A316WNY1_9FLAO</name>
<dbReference type="InterPro" id="IPR014922">
    <property type="entry name" value="YdhG-like"/>
</dbReference>
<proteinExistence type="predicted"/>
<dbReference type="SUPFAM" id="SSF159888">
    <property type="entry name" value="YdhG-like"/>
    <property type="match status" value="1"/>
</dbReference>
<dbReference type="Proteomes" id="UP000236182">
    <property type="component" value="Unassembled WGS sequence"/>
</dbReference>
<dbReference type="Pfam" id="PF08818">
    <property type="entry name" value="DUF1801"/>
    <property type="match status" value="1"/>
</dbReference>
<feature type="domain" description="YdhG-like" evidence="1">
    <location>
        <begin position="19"/>
        <end position="135"/>
    </location>
</feature>
<dbReference type="RefSeq" id="WP_109621833.1">
    <property type="nucleotide sequence ID" value="NZ_PPEI02000004.1"/>
</dbReference>
<comment type="caution">
    <text evidence="2">The sequence shown here is derived from an EMBL/GenBank/DDBJ whole genome shotgun (WGS) entry which is preliminary data.</text>
</comment>
<organism evidence="2 3">
    <name type="scientific">Chryseobacterium oncorhynchi</name>
    <dbReference type="NCBI Taxonomy" id="741074"/>
    <lineage>
        <taxon>Bacteria</taxon>
        <taxon>Pseudomonadati</taxon>
        <taxon>Bacteroidota</taxon>
        <taxon>Flavobacteriia</taxon>
        <taxon>Flavobacteriales</taxon>
        <taxon>Weeksellaceae</taxon>
        <taxon>Chryseobacterium group</taxon>
        <taxon>Chryseobacterium</taxon>
    </lineage>
</organism>
<reference evidence="2" key="1">
    <citation type="submission" date="2018-04" db="EMBL/GenBank/DDBJ databases">
        <title>Draft Genome Sequences of Chryseobacterium lactis NCTC11390T isolated from milk, Chryseobacterium oncorhynchi 701B-08T from rainbow trout, and Chryseobacterium viscerum 687B-08T from diseased fish.</title>
        <authorList>
            <person name="Jeong J.-J."/>
            <person name="Lee Y.J."/>
            <person name="Pathiraja D."/>
            <person name="Park B."/>
            <person name="Choi I.-G."/>
            <person name="Kim K.D."/>
        </authorList>
    </citation>
    <scope>NUCLEOTIDE SEQUENCE [LARGE SCALE GENOMIC DNA]</scope>
    <source>
        <strain evidence="2">701B-08</strain>
    </source>
</reference>
<dbReference type="Gene3D" id="3.90.1150.200">
    <property type="match status" value="1"/>
</dbReference>
<evidence type="ECO:0000259" key="1">
    <source>
        <dbReference type="Pfam" id="PF08818"/>
    </source>
</evidence>
<gene>
    <name evidence="2" type="ORF">C1638_013675</name>
</gene>
<dbReference type="EMBL" id="PPEI02000004">
    <property type="protein sequence ID" value="PWN63124.1"/>
    <property type="molecule type" value="Genomic_DNA"/>
</dbReference>
<dbReference type="OrthoDB" id="9813231at2"/>
<evidence type="ECO:0000313" key="2">
    <source>
        <dbReference type="EMBL" id="PWN63124.1"/>
    </source>
</evidence>
<dbReference type="AlphaFoldDB" id="A0A316WNY1"/>
<sequence length="151" mass="17660">MQISSQSIEDYISKIPEERQEVFKKLFDTINSNLPKGFEDTSNYGMIDWVVPMETYPAGYHCTANTPLPFINLASQKNFIALYHMGLYSKPELLDWFVAEYPKHSKKKLDMGKSCVRFKKPEDIPFELIAELSQKMTVEEWIAIYESQYKK</sequence>
<keyword evidence="3" id="KW-1185">Reference proteome</keyword>